<protein>
    <recommendedName>
        <fullName evidence="6">DUF202 domain-containing protein</fullName>
    </recommendedName>
</protein>
<evidence type="ECO:0000256" key="2">
    <source>
        <dbReference type="ARBA" id="ARBA00022692"/>
    </source>
</evidence>
<dbReference type="RefSeq" id="WP_178132647.1">
    <property type="nucleotide sequence ID" value="NZ_BAABJB010000002.1"/>
</dbReference>
<comment type="caution">
    <text evidence="7">The sequence shown here is derived from an EMBL/GenBank/DDBJ whole genome shotgun (WGS) entry which is preliminary data.</text>
</comment>
<feature type="transmembrane region" description="Helical" evidence="5">
    <location>
        <begin position="64"/>
        <end position="83"/>
    </location>
</feature>
<evidence type="ECO:0000259" key="6">
    <source>
        <dbReference type="Pfam" id="PF02656"/>
    </source>
</evidence>
<keyword evidence="4 5" id="KW-0472">Membrane</keyword>
<keyword evidence="2 5" id="KW-0812">Transmembrane</keyword>
<dbReference type="EMBL" id="BLPG01000001">
    <property type="protein sequence ID" value="GFJ89224.1"/>
    <property type="molecule type" value="Genomic_DNA"/>
</dbReference>
<dbReference type="Pfam" id="PF02656">
    <property type="entry name" value="DUF202"/>
    <property type="match status" value="1"/>
</dbReference>
<organism evidence="7 8">
    <name type="scientific">Phytohabitans rumicis</name>
    <dbReference type="NCBI Taxonomy" id="1076125"/>
    <lineage>
        <taxon>Bacteria</taxon>
        <taxon>Bacillati</taxon>
        <taxon>Actinomycetota</taxon>
        <taxon>Actinomycetes</taxon>
        <taxon>Micromonosporales</taxon>
        <taxon>Micromonosporaceae</taxon>
    </lineage>
</organism>
<dbReference type="Proteomes" id="UP000482960">
    <property type="component" value="Unassembled WGS sequence"/>
</dbReference>
<evidence type="ECO:0000256" key="1">
    <source>
        <dbReference type="ARBA" id="ARBA00004127"/>
    </source>
</evidence>
<feature type="domain" description="DUF202" evidence="6">
    <location>
        <begin position="10"/>
        <end position="62"/>
    </location>
</feature>
<feature type="transmembrane region" description="Helical" evidence="5">
    <location>
        <begin position="39"/>
        <end position="57"/>
    </location>
</feature>
<evidence type="ECO:0000313" key="8">
    <source>
        <dbReference type="Proteomes" id="UP000482960"/>
    </source>
</evidence>
<evidence type="ECO:0000256" key="4">
    <source>
        <dbReference type="ARBA" id="ARBA00023136"/>
    </source>
</evidence>
<reference evidence="7 8" key="1">
    <citation type="submission" date="2020-03" db="EMBL/GenBank/DDBJ databases">
        <title>Whole genome shotgun sequence of Phytohabitans rumicis NBRC 108638.</title>
        <authorList>
            <person name="Komaki H."/>
            <person name="Tamura T."/>
        </authorList>
    </citation>
    <scope>NUCLEOTIDE SEQUENCE [LARGE SCALE GENOMIC DNA]</scope>
    <source>
        <strain evidence="7 8">NBRC 108638</strain>
    </source>
</reference>
<proteinExistence type="predicted"/>
<dbReference type="InterPro" id="IPR003807">
    <property type="entry name" value="DUF202"/>
</dbReference>
<keyword evidence="8" id="KW-1185">Reference proteome</keyword>
<comment type="subcellular location">
    <subcellularLocation>
        <location evidence="1">Endomembrane system</location>
        <topology evidence="1">Multi-pass membrane protein</topology>
    </subcellularLocation>
</comment>
<name>A0A6V8KZG8_9ACTN</name>
<accession>A0A6V8KZG8</accession>
<dbReference type="GO" id="GO:0012505">
    <property type="term" value="C:endomembrane system"/>
    <property type="evidence" value="ECO:0007669"/>
    <property type="project" value="UniProtKB-SubCell"/>
</dbReference>
<keyword evidence="3 5" id="KW-1133">Transmembrane helix</keyword>
<evidence type="ECO:0000256" key="5">
    <source>
        <dbReference type="SAM" id="Phobius"/>
    </source>
</evidence>
<reference evidence="7 8" key="2">
    <citation type="submission" date="2020-03" db="EMBL/GenBank/DDBJ databases">
        <authorList>
            <person name="Ichikawa N."/>
            <person name="Kimura A."/>
            <person name="Kitahashi Y."/>
            <person name="Uohara A."/>
        </authorList>
    </citation>
    <scope>NUCLEOTIDE SEQUENCE [LARGE SCALE GENOMIC DNA]</scope>
    <source>
        <strain evidence="7 8">NBRC 108638</strain>
    </source>
</reference>
<evidence type="ECO:0000256" key="3">
    <source>
        <dbReference type="ARBA" id="ARBA00022989"/>
    </source>
</evidence>
<gene>
    <name evidence="7" type="ORF">Prum_028660</name>
</gene>
<sequence length="85" mass="9135">MTERESAVARTRMAWRRTFLAFAAIAVLAARLAAENGDVLLVAVALAGWPALVGLTYRETRRALPLYALFTAGYAGLGAVLVLTR</sequence>
<dbReference type="AlphaFoldDB" id="A0A6V8KZG8"/>
<evidence type="ECO:0000313" key="7">
    <source>
        <dbReference type="EMBL" id="GFJ89224.1"/>
    </source>
</evidence>